<name>A0ABU1GHV7_9GAMM</name>
<dbReference type="Gene3D" id="3.30.750.24">
    <property type="entry name" value="STAS domain"/>
    <property type="match status" value="1"/>
</dbReference>
<proteinExistence type="predicted"/>
<dbReference type="InterPro" id="IPR036513">
    <property type="entry name" value="STAS_dom_sf"/>
</dbReference>
<gene>
    <name evidence="2" type="ORF">QC820_02110</name>
</gene>
<evidence type="ECO:0000313" key="3">
    <source>
        <dbReference type="Proteomes" id="UP001252270"/>
    </source>
</evidence>
<dbReference type="InterPro" id="IPR002645">
    <property type="entry name" value="STAS_dom"/>
</dbReference>
<protein>
    <submittedName>
        <fullName evidence="2">STAS domain-containing protein</fullName>
    </submittedName>
</protein>
<dbReference type="SUPFAM" id="SSF52091">
    <property type="entry name" value="SpoIIaa-like"/>
    <property type="match status" value="1"/>
</dbReference>
<accession>A0ABU1GHV7</accession>
<dbReference type="EMBL" id="JARWAL010000001">
    <property type="protein sequence ID" value="MDR5891596.1"/>
    <property type="molecule type" value="Genomic_DNA"/>
</dbReference>
<evidence type="ECO:0000313" key="2">
    <source>
        <dbReference type="EMBL" id="MDR5891596.1"/>
    </source>
</evidence>
<sequence>MTRLLERGGVSLEASGSVLRVEGQVGFEVATALAEAGRGWLAGQPAETAVSFDLTGVADVSSAALSVLLEWARAVRAAGLTLEAVRLSPALRRLTDLAGLERLLPLAGAAA</sequence>
<evidence type="ECO:0000259" key="1">
    <source>
        <dbReference type="PROSITE" id="PS50801"/>
    </source>
</evidence>
<organism evidence="2 3">
    <name type="scientific">Halomonas mongoliensis</name>
    <dbReference type="NCBI Taxonomy" id="321265"/>
    <lineage>
        <taxon>Bacteria</taxon>
        <taxon>Pseudomonadati</taxon>
        <taxon>Pseudomonadota</taxon>
        <taxon>Gammaproteobacteria</taxon>
        <taxon>Oceanospirillales</taxon>
        <taxon>Halomonadaceae</taxon>
        <taxon>Halomonas</taxon>
    </lineage>
</organism>
<dbReference type="RefSeq" id="WP_253443818.1">
    <property type="nucleotide sequence ID" value="NZ_JARWAL010000001.1"/>
</dbReference>
<dbReference type="PROSITE" id="PS50801">
    <property type="entry name" value="STAS"/>
    <property type="match status" value="1"/>
</dbReference>
<comment type="caution">
    <text evidence="2">The sequence shown here is derived from an EMBL/GenBank/DDBJ whole genome shotgun (WGS) entry which is preliminary data.</text>
</comment>
<dbReference type="Pfam" id="PF13466">
    <property type="entry name" value="STAS_2"/>
    <property type="match status" value="1"/>
</dbReference>
<dbReference type="InterPro" id="IPR058548">
    <property type="entry name" value="MlaB-like_STAS"/>
</dbReference>
<dbReference type="Proteomes" id="UP001252270">
    <property type="component" value="Unassembled WGS sequence"/>
</dbReference>
<reference evidence="2 3" key="1">
    <citation type="submission" date="2023-04" db="EMBL/GenBank/DDBJ databases">
        <title>A long-awaited taxogenomic arrangement of the family Halomonadaceae.</title>
        <authorList>
            <person name="De La Haba R."/>
            <person name="Chuvochina M."/>
            <person name="Wittouck S."/>
            <person name="Arahal D.R."/>
            <person name="Sanchez-Porro C."/>
            <person name="Hugenholtz P."/>
            <person name="Ventosa A."/>
        </authorList>
    </citation>
    <scope>NUCLEOTIDE SEQUENCE [LARGE SCALE GENOMIC DNA]</scope>
    <source>
        <strain evidence="2 3">DSM 17332</strain>
    </source>
</reference>
<dbReference type="CDD" id="cd07043">
    <property type="entry name" value="STAS_anti-anti-sigma_factors"/>
    <property type="match status" value="1"/>
</dbReference>
<feature type="domain" description="STAS" evidence="1">
    <location>
        <begin position="18"/>
        <end position="111"/>
    </location>
</feature>
<keyword evidence="3" id="KW-1185">Reference proteome</keyword>